<dbReference type="AlphaFoldDB" id="A0A0K0EGN7"/>
<dbReference type="WBParaSite" id="TCONS_00016591.p1">
    <property type="protein sequence ID" value="TCONS_00016591.p1"/>
    <property type="gene ID" value="XLOC_011208"/>
</dbReference>
<dbReference type="Pfam" id="PF00071">
    <property type="entry name" value="Ras"/>
    <property type="match status" value="1"/>
</dbReference>
<dbReference type="GO" id="GO:0007165">
    <property type="term" value="P:signal transduction"/>
    <property type="evidence" value="ECO:0007669"/>
    <property type="project" value="InterPro"/>
</dbReference>
<dbReference type="GO" id="GO:0003924">
    <property type="term" value="F:GTPase activity"/>
    <property type="evidence" value="ECO:0007669"/>
    <property type="project" value="InterPro"/>
</dbReference>
<dbReference type="NCBIfam" id="TIGR00231">
    <property type="entry name" value="small_GTP"/>
    <property type="match status" value="1"/>
</dbReference>
<dbReference type="InterPro" id="IPR001806">
    <property type="entry name" value="Small_GTPase"/>
</dbReference>
<dbReference type="WBParaSite" id="SSTP_0000864800.1">
    <property type="protein sequence ID" value="SSTP_0000864800.1"/>
    <property type="gene ID" value="SSTP_0000864800"/>
</dbReference>
<proteinExistence type="predicted"/>
<keyword evidence="2" id="KW-0342">GTP-binding</keyword>
<dbReference type="PANTHER" id="PTHR24070">
    <property type="entry name" value="RAS, DI-RAS, AND RHEB FAMILY MEMBERS OF SMALL GTPASE SUPERFAMILY"/>
    <property type="match status" value="1"/>
</dbReference>
<dbReference type="SMART" id="SM00173">
    <property type="entry name" value="RAS"/>
    <property type="match status" value="1"/>
</dbReference>
<evidence type="ECO:0000256" key="1">
    <source>
        <dbReference type="ARBA" id="ARBA00022741"/>
    </source>
</evidence>
<keyword evidence="3" id="KW-1185">Reference proteome</keyword>
<dbReference type="PRINTS" id="PR00449">
    <property type="entry name" value="RASTRNSFRMNG"/>
</dbReference>
<name>A0A0K0EGN7_STRER</name>
<dbReference type="Proteomes" id="UP000035681">
    <property type="component" value="Unplaced"/>
</dbReference>
<evidence type="ECO:0000256" key="2">
    <source>
        <dbReference type="ARBA" id="ARBA00023134"/>
    </source>
</evidence>
<protein>
    <submittedName>
        <fullName evidence="4">Small monomeric GTPase</fullName>
    </submittedName>
</protein>
<dbReference type="SUPFAM" id="SSF52540">
    <property type="entry name" value="P-loop containing nucleoside triphosphate hydrolases"/>
    <property type="match status" value="1"/>
</dbReference>
<accession>A0A0K0EGN7</accession>
<dbReference type="SMART" id="SM00174">
    <property type="entry name" value="RHO"/>
    <property type="match status" value="1"/>
</dbReference>
<dbReference type="PROSITE" id="PS51421">
    <property type="entry name" value="RAS"/>
    <property type="match status" value="1"/>
</dbReference>
<dbReference type="PROSITE" id="PS51420">
    <property type="entry name" value="RHO"/>
    <property type="match status" value="1"/>
</dbReference>
<reference evidence="4" key="1">
    <citation type="submission" date="2015-08" db="UniProtKB">
        <authorList>
            <consortium name="WormBaseParasite"/>
        </authorList>
    </citation>
    <scope>IDENTIFICATION</scope>
</reference>
<dbReference type="GO" id="GO:0016020">
    <property type="term" value="C:membrane"/>
    <property type="evidence" value="ECO:0007669"/>
    <property type="project" value="InterPro"/>
</dbReference>
<dbReference type="InterPro" id="IPR020849">
    <property type="entry name" value="Small_GTPase_Ras-type"/>
</dbReference>
<dbReference type="STRING" id="6248.A0A0K0EGN7"/>
<dbReference type="InterPro" id="IPR027417">
    <property type="entry name" value="P-loop_NTPase"/>
</dbReference>
<dbReference type="PROSITE" id="PS51419">
    <property type="entry name" value="RAB"/>
    <property type="match status" value="1"/>
</dbReference>
<evidence type="ECO:0000313" key="4">
    <source>
        <dbReference type="WBParaSite" id="SSTP_0000864800.1"/>
    </source>
</evidence>
<evidence type="ECO:0000313" key="3">
    <source>
        <dbReference type="Proteomes" id="UP000035681"/>
    </source>
</evidence>
<organism evidence="4">
    <name type="scientific">Strongyloides stercoralis</name>
    <name type="common">Threadworm</name>
    <dbReference type="NCBI Taxonomy" id="6248"/>
    <lineage>
        <taxon>Eukaryota</taxon>
        <taxon>Metazoa</taxon>
        <taxon>Ecdysozoa</taxon>
        <taxon>Nematoda</taxon>
        <taxon>Chromadorea</taxon>
        <taxon>Rhabditida</taxon>
        <taxon>Tylenchina</taxon>
        <taxon>Panagrolaimomorpha</taxon>
        <taxon>Strongyloidoidea</taxon>
        <taxon>Strongyloididae</taxon>
        <taxon>Strongyloides</taxon>
    </lineage>
</organism>
<dbReference type="SMART" id="SM00175">
    <property type="entry name" value="RAB"/>
    <property type="match status" value="1"/>
</dbReference>
<keyword evidence="1" id="KW-0547">Nucleotide-binding</keyword>
<dbReference type="InterPro" id="IPR005225">
    <property type="entry name" value="Small_GTP-bd"/>
</dbReference>
<sequence>MSKIRIAVLGQSGVGKSTLINTFIKKNNKEYEPTIEEIINVQLNINKKKFTINILDTSGVELFYGQRKLYFNESDAFILVYSVTDPKSLHFIINIYQNIILSHITNKNCANRPILLIGMKNDLIKERKVSTNEGKVISSNLGIKFIETNKFDQFNVASAFINIINQNIYFKLFEETKFIQINPLLKNKIKICDRKNKRTCNIM</sequence>
<dbReference type="Gene3D" id="3.40.50.300">
    <property type="entry name" value="P-loop containing nucleotide triphosphate hydrolases"/>
    <property type="match status" value="1"/>
</dbReference>
<dbReference type="GO" id="GO:0005525">
    <property type="term" value="F:GTP binding"/>
    <property type="evidence" value="ECO:0007669"/>
    <property type="project" value="UniProtKB-KW"/>
</dbReference>